<evidence type="ECO:0000313" key="14">
    <source>
        <dbReference type="Proteomes" id="UP001161389"/>
    </source>
</evidence>
<dbReference type="Pfam" id="PF03193">
    <property type="entry name" value="RsgA_GTPase"/>
    <property type="match status" value="1"/>
</dbReference>
<feature type="domain" description="CP-type G" evidence="12">
    <location>
        <begin position="110"/>
        <end position="282"/>
    </location>
</feature>
<accession>A0AA37S7Q6</accession>
<evidence type="ECO:0000256" key="6">
    <source>
        <dbReference type="ARBA" id="ARBA00022801"/>
    </source>
</evidence>
<comment type="subunit">
    <text evidence="10">Monomer. Associates with 30S ribosomal subunit, binds 16S rRNA.</text>
</comment>
<dbReference type="NCBIfam" id="TIGR00157">
    <property type="entry name" value="ribosome small subunit-dependent GTPase A"/>
    <property type="match status" value="1"/>
</dbReference>
<reference evidence="13" key="2">
    <citation type="submission" date="2023-01" db="EMBL/GenBank/DDBJ databases">
        <title>Draft genome sequence of Litoribrevibacter albus strain NBRC 110071.</title>
        <authorList>
            <person name="Sun Q."/>
            <person name="Mori K."/>
        </authorList>
    </citation>
    <scope>NUCLEOTIDE SEQUENCE</scope>
    <source>
        <strain evidence="13">NBRC 110071</strain>
    </source>
</reference>
<evidence type="ECO:0000256" key="4">
    <source>
        <dbReference type="ARBA" id="ARBA00022730"/>
    </source>
</evidence>
<keyword evidence="1 10" id="KW-0963">Cytoplasm</keyword>
<evidence type="ECO:0000313" key="13">
    <source>
        <dbReference type="EMBL" id="GLQ29960.1"/>
    </source>
</evidence>
<feature type="binding site" evidence="10">
    <location>
        <position position="305"/>
    </location>
    <ligand>
        <name>Zn(2+)</name>
        <dbReference type="ChEBI" id="CHEBI:29105"/>
    </ligand>
</feature>
<evidence type="ECO:0000259" key="12">
    <source>
        <dbReference type="PROSITE" id="PS51721"/>
    </source>
</evidence>
<keyword evidence="3 10" id="KW-0479">Metal-binding</keyword>
<sequence length="376" mass="42401">MTLNFSHLQSIGWTNYFMQQLSAQLSFDELTALHSDEEPTNQPYAVFRITAIHRDRIEAIGELGSSNLISTDLLCPPEFRPTSLFLAVGDWVLAERAEEHWRIKLVVEPKSRLQRLSVDQPQLIAANLDYLWIVTSANQDFNLKRLQRYLALALEANIEPVVILTKSDLCSEAELEEYLAQLKKLNCHLIHAISTLEGTGLDTLKTYLNSGTSIALVGSSGVGKSSLLNALAGTQQEVAGIREDDDKGKHTTTARQLFFIDSADEKAHGKVAVIDTPGMRELQLFNSQQGIEETFADIHSLAQDCRFSDCHHEQEPGCKVREALENGTIDPSDFNNYQKLLKEDEHIKRRDLGSHAERKHQRSFSKMVKTMNKEIW</sequence>
<feature type="binding site" evidence="10">
    <location>
        <begin position="165"/>
        <end position="168"/>
    </location>
    <ligand>
        <name>GTP</name>
        <dbReference type="ChEBI" id="CHEBI:37565"/>
    </ligand>
</feature>
<keyword evidence="4 10" id="KW-0699">rRNA-binding</keyword>
<dbReference type="InterPro" id="IPR004881">
    <property type="entry name" value="Ribosome_biogen_GTPase_RsgA"/>
</dbReference>
<feature type="binding site" evidence="10">
    <location>
        <position position="318"/>
    </location>
    <ligand>
        <name>Zn(2+)</name>
        <dbReference type="ChEBI" id="CHEBI:29105"/>
    </ligand>
</feature>
<feature type="domain" description="EngC GTPase" evidence="11">
    <location>
        <begin position="126"/>
        <end position="280"/>
    </location>
</feature>
<dbReference type="InterPro" id="IPR027417">
    <property type="entry name" value="P-loop_NTPase"/>
</dbReference>
<dbReference type="PANTHER" id="PTHR32120">
    <property type="entry name" value="SMALL RIBOSOMAL SUBUNIT BIOGENESIS GTPASE RSGA"/>
    <property type="match status" value="1"/>
</dbReference>
<dbReference type="GO" id="GO:0042274">
    <property type="term" value="P:ribosomal small subunit biogenesis"/>
    <property type="evidence" value="ECO:0007669"/>
    <property type="project" value="UniProtKB-UniRule"/>
</dbReference>
<keyword evidence="5 10" id="KW-0547">Nucleotide-binding</keyword>
<evidence type="ECO:0000256" key="7">
    <source>
        <dbReference type="ARBA" id="ARBA00022833"/>
    </source>
</evidence>
<feature type="binding site" evidence="10">
    <location>
        <begin position="218"/>
        <end position="226"/>
    </location>
    <ligand>
        <name>GTP</name>
        <dbReference type="ChEBI" id="CHEBI:37565"/>
    </ligand>
</feature>
<dbReference type="InterPro" id="IPR010914">
    <property type="entry name" value="RsgA_GTPase_dom"/>
</dbReference>
<dbReference type="GO" id="GO:0003924">
    <property type="term" value="F:GTPase activity"/>
    <property type="evidence" value="ECO:0007669"/>
    <property type="project" value="UniProtKB-UniRule"/>
</dbReference>
<keyword evidence="8 10" id="KW-0694">RNA-binding</keyword>
<dbReference type="InterPro" id="IPR030378">
    <property type="entry name" value="G_CP_dom"/>
</dbReference>
<evidence type="ECO:0000256" key="9">
    <source>
        <dbReference type="ARBA" id="ARBA00023134"/>
    </source>
</evidence>
<evidence type="ECO:0000256" key="1">
    <source>
        <dbReference type="ARBA" id="ARBA00022490"/>
    </source>
</evidence>
<dbReference type="Gene3D" id="3.40.50.300">
    <property type="entry name" value="P-loop containing nucleotide triphosphate hydrolases"/>
    <property type="match status" value="1"/>
</dbReference>
<keyword evidence="9 10" id="KW-0342">GTP-binding</keyword>
<dbReference type="GO" id="GO:0019843">
    <property type="term" value="F:rRNA binding"/>
    <property type="evidence" value="ECO:0007669"/>
    <property type="project" value="UniProtKB-KW"/>
</dbReference>
<feature type="binding site" evidence="10">
    <location>
        <position position="310"/>
    </location>
    <ligand>
        <name>Zn(2+)</name>
        <dbReference type="ChEBI" id="CHEBI:29105"/>
    </ligand>
</feature>
<comment type="cofactor">
    <cofactor evidence="10">
        <name>Zn(2+)</name>
        <dbReference type="ChEBI" id="CHEBI:29105"/>
    </cofactor>
    <text evidence="10">Binds 1 zinc ion per subunit.</text>
</comment>
<comment type="subcellular location">
    <subcellularLocation>
        <location evidence="10">Cytoplasm</location>
    </subcellularLocation>
</comment>
<gene>
    <name evidence="13" type="primary">rsgA_1</name>
    <name evidence="10" type="synonym">rsgA</name>
    <name evidence="13" type="ORF">GCM10007876_04380</name>
</gene>
<dbReference type="Gene3D" id="1.10.40.50">
    <property type="entry name" value="Probable gtpase engc, domain 3"/>
    <property type="match status" value="1"/>
</dbReference>
<organism evidence="13 14">
    <name type="scientific">Litoribrevibacter albus</name>
    <dbReference type="NCBI Taxonomy" id="1473156"/>
    <lineage>
        <taxon>Bacteria</taxon>
        <taxon>Pseudomonadati</taxon>
        <taxon>Pseudomonadota</taxon>
        <taxon>Gammaproteobacteria</taxon>
        <taxon>Oceanospirillales</taxon>
        <taxon>Oceanospirillaceae</taxon>
        <taxon>Litoribrevibacter</taxon>
    </lineage>
</organism>
<dbReference type="AlphaFoldDB" id="A0AA37S7Q6"/>
<dbReference type="PROSITE" id="PS50936">
    <property type="entry name" value="ENGC_GTPASE"/>
    <property type="match status" value="1"/>
</dbReference>
<evidence type="ECO:0000259" key="11">
    <source>
        <dbReference type="PROSITE" id="PS50936"/>
    </source>
</evidence>
<dbReference type="GO" id="GO:0046872">
    <property type="term" value="F:metal ion binding"/>
    <property type="evidence" value="ECO:0007669"/>
    <property type="project" value="UniProtKB-KW"/>
</dbReference>
<keyword evidence="2 10" id="KW-0690">Ribosome biogenesis</keyword>
<comment type="similarity">
    <text evidence="10">Belongs to the TRAFAC class YlqF/YawG GTPase family. RsgA subfamily.</text>
</comment>
<dbReference type="GO" id="GO:0005525">
    <property type="term" value="F:GTP binding"/>
    <property type="evidence" value="ECO:0007669"/>
    <property type="project" value="UniProtKB-UniRule"/>
</dbReference>
<evidence type="ECO:0000256" key="3">
    <source>
        <dbReference type="ARBA" id="ARBA00022723"/>
    </source>
</evidence>
<keyword evidence="7 10" id="KW-0862">Zinc</keyword>
<dbReference type="PANTHER" id="PTHR32120:SF10">
    <property type="entry name" value="SMALL RIBOSOMAL SUBUNIT BIOGENESIS GTPASE RSGA"/>
    <property type="match status" value="1"/>
</dbReference>
<dbReference type="PROSITE" id="PS51721">
    <property type="entry name" value="G_CP"/>
    <property type="match status" value="1"/>
</dbReference>
<evidence type="ECO:0000256" key="10">
    <source>
        <dbReference type="HAMAP-Rule" id="MF_01820"/>
    </source>
</evidence>
<dbReference type="CDD" id="cd01854">
    <property type="entry name" value="YjeQ_EngC"/>
    <property type="match status" value="1"/>
</dbReference>
<comment type="function">
    <text evidence="10">One of several proteins that assist in the late maturation steps of the functional core of the 30S ribosomal subunit. Helps release RbfA from mature subunits. May play a role in the assembly of ribosomal proteins into the subunit. Circularly permuted GTPase that catalyzes slow GTP hydrolysis, GTPase activity is stimulated by the 30S ribosomal subunit.</text>
</comment>
<protein>
    <recommendedName>
        <fullName evidence="10">Small ribosomal subunit biogenesis GTPase RsgA</fullName>
        <ecNumber evidence="10">3.6.1.-</ecNumber>
    </recommendedName>
</protein>
<keyword evidence="6 10" id="KW-0378">Hydrolase</keyword>
<reference evidence="13" key="1">
    <citation type="journal article" date="2014" name="Int. J. Syst. Evol. Microbiol.">
        <title>Complete genome sequence of Corynebacterium casei LMG S-19264T (=DSM 44701T), isolated from a smear-ripened cheese.</title>
        <authorList>
            <consortium name="US DOE Joint Genome Institute (JGI-PGF)"/>
            <person name="Walter F."/>
            <person name="Albersmeier A."/>
            <person name="Kalinowski J."/>
            <person name="Ruckert C."/>
        </authorList>
    </citation>
    <scope>NUCLEOTIDE SEQUENCE</scope>
    <source>
        <strain evidence="13">NBRC 110071</strain>
    </source>
</reference>
<name>A0AA37S7Q6_9GAMM</name>
<dbReference type="EC" id="3.6.1.-" evidence="10"/>
<feature type="binding site" evidence="10">
    <location>
        <position position="312"/>
    </location>
    <ligand>
        <name>Zn(2+)</name>
        <dbReference type="ChEBI" id="CHEBI:29105"/>
    </ligand>
</feature>
<dbReference type="HAMAP" id="MF_01820">
    <property type="entry name" value="GTPase_RsgA"/>
    <property type="match status" value="1"/>
</dbReference>
<evidence type="ECO:0000256" key="8">
    <source>
        <dbReference type="ARBA" id="ARBA00022884"/>
    </source>
</evidence>
<keyword evidence="14" id="KW-1185">Reference proteome</keyword>
<evidence type="ECO:0000256" key="5">
    <source>
        <dbReference type="ARBA" id="ARBA00022741"/>
    </source>
</evidence>
<dbReference type="Proteomes" id="UP001161389">
    <property type="component" value="Unassembled WGS sequence"/>
</dbReference>
<dbReference type="SUPFAM" id="SSF52540">
    <property type="entry name" value="P-loop containing nucleoside triphosphate hydrolases"/>
    <property type="match status" value="1"/>
</dbReference>
<dbReference type="GO" id="GO:0005737">
    <property type="term" value="C:cytoplasm"/>
    <property type="evidence" value="ECO:0007669"/>
    <property type="project" value="UniProtKB-SubCell"/>
</dbReference>
<dbReference type="EMBL" id="BSNM01000003">
    <property type="protein sequence ID" value="GLQ29960.1"/>
    <property type="molecule type" value="Genomic_DNA"/>
</dbReference>
<comment type="caution">
    <text evidence="13">The sequence shown here is derived from an EMBL/GenBank/DDBJ whole genome shotgun (WGS) entry which is preliminary data.</text>
</comment>
<evidence type="ECO:0000256" key="2">
    <source>
        <dbReference type="ARBA" id="ARBA00022517"/>
    </source>
</evidence>
<proteinExistence type="inferred from homology"/>